<dbReference type="EMBL" id="QUWK01000003">
    <property type="protein sequence ID" value="RFU95710.1"/>
    <property type="molecule type" value="Genomic_DNA"/>
</dbReference>
<dbReference type="AlphaFoldDB" id="A0A372MKI8"/>
<comment type="caution">
    <text evidence="1">The sequence shown here is derived from an EMBL/GenBank/DDBJ whole genome shotgun (WGS) entry which is preliminary data.</text>
</comment>
<reference evidence="2" key="1">
    <citation type="submission" date="2018-08" db="EMBL/GenBank/DDBJ databases">
        <authorList>
            <person name="Grouzdev D.S."/>
            <person name="Krutkina M.S."/>
        </authorList>
    </citation>
    <scope>NUCLEOTIDE SEQUENCE [LARGE SCALE GENOMIC DNA]</scope>
    <source>
        <strain evidence="2">4-11</strain>
    </source>
</reference>
<gene>
    <name evidence="1" type="ORF">DYP60_04345</name>
</gene>
<evidence type="ECO:0000313" key="1">
    <source>
        <dbReference type="EMBL" id="RFU95710.1"/>
    </source>
</evidence>
<keyword evidence="2" id="KW-1185">Reference proteome</keyword>
<reference evidence="1 2" key="2">
    <citation type="submission" date="2018-09" db="EMBL/GenBank/DDBJ databases">
        <title>Genome of Sphaerochaeta halotolerans strain 4-11.</title>
        <authorList>
            <person name="Nazina T.N."/>
            <person name="Sokolova D.S."/>
        </authorList>
    </citation>
    <scope>NUCLEOTIDE SEQUENCE [LARGE SCALE GENOMIC DNA]</scope>
    <source>
        <strain evidence="1 2">4-11</strain>
    </source>
</reference>
<name>A0A372MKI8_9SPIR</name>
<evidence type="ECO:0000313" key="2">
    <source>
        <dbReference type="Proteomes" id="UP000264002"/>
    </source>
</evidence>
<accession>A0A372MKI8</accession>
<organism evidence="1 2">
    <name type="scientific">Sphaerochaeta halotolerans</name>
    <dbReference type="NCBI Taxonomy" id="2293840"/>
    <lineage>
        <taxon>Bacteria</taxon>
        <taxon>Pseudomonadati</taxon>
        <taxon>Spirochaetota</taxon>
        <taxon>Spirochaetia</taxon>
        <taxon>Spirochaetales</taxon>
        <taxon>Sphaerochaetaceae</taxon>
        <taxon>Sphaerochaeta</taxon>
    </lineage>
</organism>
<sequence>MEMTREDARELLSRPTYRRFLKAYSTVFDLRSTSHEKLLQEFVSLVAEMEYELFHDWDQASILAHDTLQPICVDFFRERTRGVKILGENVSSLLYRSRLLQNALSEWAAEQSFSLDDEALAMFAWYCHSRYHDWFMDFAPYELHMGGYDWKAEIAAKWALFLQYCNRGGH</sequence>
<protein>
    <submittedName>
        <fullName evidence="1">Uncharacterized protein</fullName>
    </submittedName>
</protein>
<proteinExistence type="predicted"/>
<dbReference type="Proteomes" id="UP000264002">
    <property type="component" value="Unassembled WGS sequence"/>
</dbReference>